<dbReference type="AlphaFoldDB" id="A0AAV8XP13"/>
<name>A0AAV8XP13_9CUCU</name>
<dbReference type="Pfam" id="PF12796">
    <property type="entry name" value="Ank_2"/>
    <property type="match status" value="1"/>
</dbReference>
<dbReference type="SMART" id="SM00248">
    <property type="entry name" value="ANK"/>
    <property type="match status" value="3"/>
</dbReference>
<dbReference type="PRINTS" id="PR01415">
    <property type="entry name" value="ANKYRIN"/>
</dbReference>
<keyword evidence="1" id="KW-0040">ANK repeat</keyword>
<dbReference type="InterPro" id="IPR002110">
    <property type="entry name" value="Ankyrin_rpt"/>
</dbReference>
<reference evidence="3" key="1">
    <citation type="journal article" date="2023" name="Insect Mol. Biol.">
        <title>Genome sequencing provides insights into the evolution of gene families encoding plant cell wall-degrading enzymes in longhorned beetles.</title>
        <authorList>
            <person name="Shin N.R."/>
            <person name="Okamura Y."/>
            <person name="Kirsch R."/>
            <person name="Pauchet Y."/>
        </authorList>
    </citation>
    <scope>NUCLEOTIDE SEQUENCE</scope>
    <source>
        <strain evidence="3">AMC_N1</strain>
    </source>
</reference>
<dbReference type="InterPro" id="IPR036770">
    <property type="entry name" value="Ankyrin_rpt-contain_sf"/>
</dbReference>
<keyword evidence="4" id="KW-1185">Reference proteome</keyword>
<feature type="region of interest" description="Disordered" evidence="2">
    <location>
        <begin position="552"/>
        <end position="606"/>
    </location>
</feature>
<dbReference type="PROSITE" id="PS50088">
    <property type="entry name" value="ANK_REPEAT"/>
    <property type="match status" value="3"/>
</dbReference>
<gene>
    <name evidence="3" type="ORF">NQ318_003074</name>
</gene>
<dbReference type="GO" id="GO:0005654">
    <property type="term" value="C:nucleoplasm"/>
    <property type="evidence" value="ECO:0007669"/>
    <property type="project" value="TreeGrafter"/>
</dbReference>
<evidence type="ECO:0000313" key="4">
    <source>
        <dbReference type="Proteomes" id="UP001162162"/>
    </source>
</evidence>
<organism evidence="3 4">
    <name type="scientific">Aromia moschata</name>
    <dbReference type="NCBI Taxonomy" id="1265417"/>
    <lineage>
        <taxon>Eukaryota</taxon>
        <taxon>Metazoa</taxon>
        <taxon>Ecdysozoa</taxon>
        <taxon>Arthropoda</taxon>
        <taxon>Hexapoda</taxon>
        <taxon>Insecta</taxon>
        <taxon>Pterygota</taxon>
        <taxon>Neoptera</taxon>
        <taxon>Endopterygota</taxon>
        <taxon>Coleoptera</taxon>
        <taxon>Polyphaga</taxon>
        <taxon>Cucujiformia</taxon>
        <taxon>Chrysomeloidea</taxon>
        <taxon>Cerambycidae</taxon>
        <taxon>Cerambycinae</taxon>
        <taxon>Callichromatini</taxon>
        <taxon>Aromia</taxon>
    </lineage>
</organism>
<dbReference type="InterPro" id="IPR053210">
    <property type="entry name" value="ANKRD12"/>
</dbReference>
<feature type="region of interest" description="Disordered" evidence="2">
    <location>
        <begin position="168"/>
        <end position="290"/>
    </location>
</feature>
<feature type="compositionally biased region" description="Basic and acidic residues" evidence="2">
    <location>
        <begin position="210"/>
        <end position="219"/>
    </location>
</feature>
<protein>
    <recommendedName>
        <fullName evidence="5">Ankyrin repeat domain-containing protein 12</fullName>
    </recommendedName>
</protein>
<feature type="repeat" description="ANK" evidence="1">
    <location>
        <begin position="68"/>
        <end position="100"/>
    </location>
</feature>
<evidence type="ECO:0000313" key="3">
    <source>
        <dbReference type="EMBL" id="KAJ8940826.1"/>
    </source>
</evidence>
<feature type="compositionally biased region" description="Basic and acidic residues" evidence="2">
    <location>
        <begin position="61"/>
        <end position="71"/>
    </location>
</feature>
<dbReference type="PANTHER" id="PTHR24149:SF14">
    <property type="entry name" value="ANKYRIN REPEAT DOMAIN 12"/>
    <property type="match status" value="1"/>
</dbReference>
<evidence type="ECO:0000256" key="1">
    <source>
        <dbReference type="PROSITE-ProRule" id="PRU00023"/>
    </source>
</evidence>
<dbReference type="Gene3D" id="1.25.40.20">
    <property type="entry name" value="Ankyrin repeat-containing domain"/>
    <property type="match status" value="1"/>
</dbReference>
<dbReference type="EMBL" id="JAPWTK010000408">
    <property type="protein sequence ID" value="KAJ8940826.1"/>
    <property type="molecule type" value="Genomic_DNA"/>
</dbReference>
<proteinExistence type="predicted"/>
<feature type="repeat" description="ANK" evidence="1">
    <location>
        <begin position="134"/>
        <end position="166"/>
    </location>
</feature>
<dbReference type="PROSITE" id="PS50297">
    <property type="entry name" value="ANK_REP_REGION"/>
    <property type="match status" value="3"/>
</dbReference>
<feature type="compositionally biased region" description="Polar residues" evidence="2">
    <location>
        <begin position="1"/>
        <end position="12"/>
    </location>
</feature>
<feature type="repeat" description="ANK" evidence="1">
    <location>
        <begin position="101"/>
        <end position="133"/>
    </location>
</feature>
<feature type="compositionally biased region" description="Basic and acidic residues" evidence="2">
    <location>
        <begin position="178"/>
        <end position="194"/>
    </location>
</feature>
<feature type="region of interest" description="Disordered" evidence="2">
    <location>
        <begin position="1"/>
        <end position="74"/>
    </location>
</feature>
<feature type="compositionally biased region" description="Low complexity" evidence="2">
    <location>
        <begin position="553"/>
        <end position="572"/>
    </location>
</feature>
<sequence>ASESLNDQSMPSSVRPKGLGSGSRAPPVTPMSERQQLALLMQMTSSGNEVGSRSPSSSSSRSRDRNERGETPLHLAAIKGDVEQVCKLLAHRADPNVADFTGWTPLHEACNHGWYEVAFRLVQSGANVNAKGLDNDTPLHDAAINGHLKLVKLLVERGADIHAKNSKESIASTRLQPRSRDDKKITESKQKISADETMDAKGSAAAEDVYEFKSVKDTDSSPEQKSNDALEMDADATDPLSISAPPAEDTSKRGFSEMTDPAEEAPSNDEESRRKKRKDDGAKEGKAAAQRGADIWTKKVKLKDKMQNSRVVAKINLVLLAQGKVVRIKRAHALVPNRPFLMPKWKTEKTDLKVPPLKIVIPQTTSNEQDSCAGRNGKSSSQRTHQALPYVVPSSNSNESTEKDVAAGTASPETATSLKGDDKKESSSGSGPSEEFRNKVVSKKIQIACTKGVDQAIKESYVVPIVRELLRAQTVEVIIPHLNCRGPTPHPPRPPQPLSCQIKLIHLLLPLLRLIPPQNPRIYRDLCGKEWLLLLFAMAHWERLKIISAQPPSESEVATSTASSVATTSASAPVELHPRKRKMKQNKELVPPAPEPQETPAETQVHPHEQPITNCYQLFLNIRNQISNRRRGLFPVQPKPPQGFKDYLMNRCTYVLAGTAPTTPNITYPQNLPPQMKDLFTEQEKERYRLRTQHVIEKEKLVLSVEQEILRVHGRAARALANQSLPFSVCTILRDEEVYNLITPEQEEKDRNARSRYNGRLFLSWLQDVDDKWEKIKEHMLLRHHNEAESLHAVQKMNWEWKMKELNLCDTKSTPKIEDAHVPMVHVSDDFDLLPA</sequence>
<dbReference type="PANTHER" id="PTHR24149">
    <property type="entry name" value="ANKYRIN REPEAT DOMAIN-CONTAINING PROTEIN 12"/>
    <property type="match status" value="1"/>
</dbReference>
<feature type="compositionally biased region" description="Basic and acidic residues" evidence="2">
    <location>
        <begin position="270"/>
        <end position="286"/>
    </location>
</feature>
<evidence type="ECO:0008006" key="5">
    <source>
        <dbReference type="Google" id="ProtNLM"/>
    </source>
</evidence>
<evidence type="ECO:0000256" key="2">
    <source>
        <dbReference type="SAM" id="MobiDB-lite"/>
    </source>
</evidence>
<feature type="compositionally biased region" description="Low complexity" evidence="2">
    <location>
        <begin position="45"/>
        <end position="60"/>
    </location>
</feature>
<comment type="caution">
    <text evidence="3">The sequence shown here is derived from an EMBL/GenBank/DDBJ whole genome shotgun (WGS) entry which is preliminary data.</text>
</comment>
<feature type="non-terminal residue" evidence="3">
    <location>
        <position position="1"/>
    </location>
</feature>
<feature type="region of interest" description="Disordered" evidence="2">
    <location>
        <begin position="361"/>
        <end position="437"/>
    </location>
</feature>
<dbReference type="SUPFAM" id="SSF48403">
    <property type="entry name" value="Ankyrin repeat"/>
    <property type="match status" value="1"/>
</dbReference>
<accession>A0AAV8XP13</accession>
<feature type="compositionally biased region" description="Acidic residues" evidence="2">
    <location>
        <begin position="260"/>
        <end position="269"/>
    </location>
</feature>
<dbReference type="Proteomes" id="UP001162162">
    <property type="component" value="Unassembled WGS sequence"/>
</dbReference>